<protein>
    <recommendedName>
        <fullName evidence="6">Fibronectin type-III domain-containing protein</fullName>
    </recommendedName>
</protein>
<evidence type="ECO:0000313" key="8">
    <source>
        <dbReference type="Proteomes" id="UP001142325"/>
    </source>
</evidence>
<keyword evidence="4" id="KW-0472">Membrane</keyword>
<comment type="caution">
    <text evidence="7">The sequence shown here is derived from an EMBL/GenBank/DDBJ whole genome shotgun (WGS) entry which is preliminary data.</text>
</comment>
<keyword evidence="1" id="KW-0378">Hydrolase</keyword>
<keyword evidence="2" id="KW-0119">Carbohydrate metabolism</keyword>
<dbReference type="InterPro" id="IPR002591">
    <property type="entry name" value="Phosphodiest/P_Trfase"/>
</dbReference>
<dbReference type="GO" id="GO:0000272">
    <property type="term" value="P:polysaccharide catabolic process"/>
    <property type="evidence" value="ECO:0007669"/>
    <property type="project" value="UniProtKB-KW"/>
</dbReference>
<dbReference type="InterPro" id="IPR003961">
    <property type="entry name" value="FN3_dom"/>
</dbReference>
<dbReference type="SMART" id="SM00060">
    <property type="entry name" value="FN3"/>
    <property type="match status" value="1"/>
</dbReference>
<keyword evidence="4" id="KW-1133">Transmembrane helix</keyword>
<dbReference type="Gene3D" id="2.60.120.200">
    <property type="match status" value="1"/>
</dbReference>
<dbReference type="SUPFAM" id="SSF49265">
    <property type="entry name" value="Fibronectin type III"/>
    <property type="match status" value="1"/>
</dbReference>
<dbReference type="Gene3D" id="2.60.40.10">
    <property type="entry name" value="Immunoglobulins"/>
    <property type="match status" value="1"/>
</dbReference>
<dbReference type="InterPro" id="IPR036116">
    <property type="entry name" value="FN3_sf"/>
</dbReference>
<name>A0A9W6HTW3_9MICO</name>
<evidence type="ECO:0000256" key="5">
    <source>
        <dbReference type="SAM" id="SignalP"/>
    </source>
</evidence>
<gene>
    <name evidence="7" type="ORF">GCM10017596_17890</name>
</gene>
<feature type="chain" id="PRO_5040786562" description="Fibronectin type-III domain-containing protein" evidence="5">
    <location>
        <begin position="31"/>
        <end position="696"/>
    </location>
</feature>
<evidence type="ECO:0000256" key="1">
    <source>
        <dbReference type="ARBA" id="ARBA00023295"/>
    </source>
</evidence>
<proteinExistence type="predicted"/>
<keyword evidence="8" id="KW-1185">Reference proteome</keyword>
<accession>A0A9W6HTW3</accession>
<feature type="transmembrane region" description="Helical" evidence="4">
    <location>
        <begin position="665"/>
        <end position="686"/>
    </location>
</feature>
<organism evidence="7 8">
    <name type="scientific">Microbacterium keratanolyticum</name>
    <dbReference type="NCBI Taxonomy" id="67574"/>
    <lineage>
        <taxon>Bacteria</taxon>
        <taxon>Bacillati</taxon>
        <taxon>Actinomycetota</taxon>
        <taxon>Actinomycetes</taxon>
        <taxon>Micrococcales</taxon>
        <taxon>Microbacteriaceae</taxon>
        <taxon>Microbacterium</taxon>
    </lineage>
</organism>
<dbReference type="SUPFAM" id="SSF53649">
    <property type="entry name" value="Alkaline phosphatase-like"/>
    <property type="match status" value="1"/>
</dbReference>
<dbReference type="InterPro" id="IPR017850">
    <property type="entry name" value="Alkaline_phosphatase_core_sf"/>
</dbReference>
<keyword evidence="5" id="KW-0732">Signal</keyword>
<dbReference type="Proteomes" id="UP001142325">
    <property type="component" value="Unassembled WGS sequence"/>
</dbReference>
<keyword evidence="1" id="KW-0326">Glycosidase</keyword>
<evidence type="ECO:0000259" key="6">
    <source>
        <dbReference type="PROSITE" id="PS50853"/>
    </source>
</evidence>
<evidence type="ECO:0000256" key="3">
    <source>
        <dbReference type="SAM" id="MobiDB-lite"/>
    </source>
</evidence>
<dbReference type="Pfam" id="PF00041">
    <property type="entry name" value="fn3"/>
    <property type="match status" value="1"/>
</dbReference>
<dbReference type="AlphaFoldDB" id="A0A9W6HTW3"/>
<keyword evidence="4" id="KW-0812">Transmembrane</keyword>
<reference evidence="7" key="2">
    <citation type="submission" date="2023-01" db="EMBL/GenBank/DDBJ databases">
        <authorList>
            <person name="Sun Q."/>
            <person name="Evtushenko L."/>
        </authorList>
    </citation>
    <scope>NUCLEOTIDE SEQUENCE</scope>
    <source>
        <strain evidence="7">VKM Ac-1958</strain>
    </source>
</reference>
<evidence type="ECO:0000256" key="2">
    <source>
        <dbReference type="ARBA" id="ARBA00023326"/>
    </source>
</evidence>
<dbReference type="PANTHER" id="PTHR10151:SF120">
    <property type="entry name" value="BIS(5'-ADENOSYL)-TRIPHOSPHATASE"/>
    <property type="match status" value="1"/>
</dbReference>
<feature type="signal peptide" evidence="5">
    <location>
        <begin position="1"/>
        <end position="30"/>
    </location>
</feature>
<feature type="region of interest" description="Disordered" evidence="3">
    <location>
        <begin position="590"/>
        <end position="657"/>
    </location>
</feature>
<dbReference type="EMBL" id="BSET01000001">
    <property type="protein sequence ID" value="GLK02074.1"/>
    <property type="molecule type" value="Genomic_DNA"/>
</dbReference>
<dbReference type="PANTHER" id="PTHR10151">
    <property type="entry name" value="ECTONUCLEOTIDE PYROPHOSPHATASE/PHOSPHODIESTERASE"/>
    <property type="match status" value="1"/>
</dbReference>
<dbReference type="Pfam" id="PF01663">
    <property type="entry name" value="Phosphodiest"/>
    <property type="match status" value="2"/>
</dbReference>
<sequence length="696" mass="72203">MPRFRRALGATSTTLIATGLAVVAPSAAQAAEYKELPDGTHTTKTLVIGIDGASFDFMAPEAMPNLTSLRTNGMTAVSNLFANPMAGTISGAGWSTIATGVWPDKHNVVDNSFADPRYDEYPDYLTRIEAADPAASNLVVGTWGPISQQVFGPAVDLRVAGGNDAGTTQTVVDYLSAGNPDNVFVHLDEVDGAGHSVGTNGPAYAEALQRADAQIGEMLASIETRATAPSEEWLVVVTSDHGHRPIGGHGGNTAAERRTFVIAAGTGIPVGVERHDTKLVEIAPMVLQANGISIDGGWDLDGHTIDTLVADDFDALRPVLRTQVDETRPGASTLGWTNETPEGWSIDNSRMPAGGVTEWSGWSFATDEFWTGVEAGQMRETSVRNRDVFAVADSDEWDDRSHAPGPFDSTLNSPAWALNGAATATLSYATNYFIDGPQTADVRVSFDGGEPQSLKTYKVDTNRVENLSFDVPAGAETAQVSFHYTGQNSAFWTIDQVVLVQEEPPAPIVPPAPTGLSVIAGDGSLRASWQASVSEVDVTGYTVTAVPVIEVNARAESATCTTTGETTCEIFGLRNGTPYSVTVRAHGAEGDSVESAAVGPVTPVAEEPETPGTETPGTETPGTETPGTETPGTGTPGGEGSGAGDSTGTGGSGTGSLATTGADPLPLILLGSGVLVLGALATFVGLRRRTAMGTVE</sequence>
<evidence type="ECO:0000256" key="4">
    <source>
        <dbReference type="SAM" id="Phobius"/>
    </source>
</evidence>
<dbReference type="Gene3D" id="3.40.720.10">
    <property type="entry name" value="Alkaline Phosphatase, subunit A"/>
    <property type="match status" value="1"/>
</dbReference>
<dbReference type="InterPro" id="IPR013783">
    <property type="entry name" value="Ig-like_fold"/>
</dbReference>
<keyword evidence="2" id="KW-0624">Polysaccharide degradation</keyword>
<feature type="domain" description="Fibronectin type-III" evidence="6">
    <location>
        <begin position="510"/>
        <end position="607"/>
    </location>
</feature>
<feature type="compositionally biased region" description="Low complexity" evidence="3">
    <location>
        <begin position="596"/>
        <end position="633"/>
    </location>
</feature>
<reference evidence="7" key="1">
    <citation type="journal article" date="2014" name="Int. J. Syst. Evol. Microbiol.">
        <title>Complete genome sequence of Corynebacterium casei LMG S-19264T (=DSM 44701T), isolated from a smear-ripened cheese.</title>
        <authorList>
            <consortium name="US DOE Joint Genome Institute (JGI-PGF)"/>
            <person name="Walter F."/>
            <person name="Albersmeier A."/>
            <person name="Kalinowski J."/>
            <person name="Ruckert C."/>
        </authorList>
    </citation>
    <scope>NUCLEOTIDE SEQUENCE</scope>
    <source>
        <strain evidence="7">VKM Ac-1958</strain>
    </source>
</reference>
<dbReference type="GO" id="GO:0016798">
    <property type="term" value="F:hydrolase activity, acting on glycosyl bonds"/>
    <property type="evidence" value="ECO:0007669"/>
    <property type="project" value="UniProtKB-KW"/>
</dbReference>
<dbReference type="CDD" id="cd00063">
    <property type="entry name" value="FN3"/>
    <property type="match status" value="1"/>
</dbReference>
<evidence type="ECO:0000313" key="7">
    <source>
        <dbReference type="EMBL" id="GLK02074.1"/>
    </source>
</evidence>
<dbReference type="RefSeq" id="WP_239526693.1">
    <property type="nucleotide sequence ID" value="NZ_BAAAUM010000001.1"/>
</dbReference>
<feature type="compositionally biased region" description="Gly residues" evidence="3">
    <location>
        <begin position="634"/>
        <end position="654"/>
    </location>
</feature>
<dbReference type="PROSITE" id="PS50853">
    <property type="entry name" value="FN3"/>
    <property type="match status" value="1"/>
</dbReference>